<keyword evidence="4" id="KW-1185">Reference proteome</keyword>
<proteinExistence type="predicted"/>
<organism evidence="4 5">
    <name type="scientific">Caenorhabditis tropicalis</name>
    <dbReference type="NCBI Taxonomy" id="1561998"/>
    <lineage>
        <taxon>Eukaryota</taxon>
        <taxon>Metazoa</taxon>
        <taxon>Ecdysozoa</taxon>
        <taxon>Nematoda</taxon>
        <taxon>Chromadorea</taxon>
        <taxon>Rhabditida</taxon>
        <taxon>Rhabditina</taxon>
        <taxon>Rhabditomorpha</taxon>
        <taxon>Rhabditoidea</taxon>
        <taxon>Rhabditidae</taxon>
        <taxon>Peloderinae</taxon>
        <taxon>Caenorhabditis</taxon>
    </lineage>
</organism>
<feature type="domain" description="FBXO47 ARM repeats region" evidence="3">
    <location>
        <begin position="272"/>
        <end position="511"/>
    </location>
</feature>
<feature type="region of interest" description="Disordered" evidence="1">
    <location>
        <begin position="35"/>
        <end position="71"/>
    </location>
</feature>
<dbReference type="SUPFAM" id="SSF81383">
    <property type="entry name" value="F-box domain"/>
    <property type="match status" value="1"/>
</dbReference>
<dbReference type="InterPro" id="IPR036047">
    <property type="entry name" value="F-box-like_dom_sf"/>
</dbReference>
<name>A0A1I7U602_9PELO</name>
<dbReference type="PANTHER" id="PTHR34098">
    <property type="entry name" value="F-BOX ONLY PROTEIN 47"/>
    <property type="match status" value="1"/>
</dbReference>
<dbReference type="Proteomes" id="UP000095282">
    <property type="component" value="Unplaced"/>
</dbReference>
<dbReference type="InterPro" id="IPR056622">
    <property type="entry name" value="ARM_FBXO47"/>
</dbReference>
<sequence>MNTSTPTRRYYLRSSENTARSSVAVRLPFNDVVAPVPLRKRNSPTEQGRRHKRQRTQQSHGLPFKSPDCLHPPRQVHIENERIIINLPKRLSLETESPYGNFGKLPHDVVFQVLSRTPYTLLGRMAMTSTSWHDAVLSYVKSGSFRLRWIADVENSPDSSSSKIRSEDLYFSMGTLIKYLTANDEWSTRLECLKAMFTMSYEIGSPIAGLGKMIYAFALRPDEQIDFSEIEDIVKMVLSVAGCLRDEIISAMRRSDFERNLGNREHLHVWFYEMELRKRITSLFLNNGSMDPAYGLNKFFLSCLMKILKEIDAVLPTSIFFLLFAPTTLHENDEVIHWHRLSEISVMTSEEARQLRPLARALYGLLQCRKLSIECPWSKNTVFNLMEEITTYPTPWSMNTFVSLHILEPDLVPIGVIARMNRSHEEEAGDIICTMKMLLHRWSMDVIGVMERAIEVIKLNLRAPQRHCLFDQCWKWHVRNMDELRERFGPTSDMRTELESQMEVMPLLTGLL</sequence>
<dbReference type="eggNOG" id="ENOG502RT87">
    <property type="taxonomic scope" value="Eukaryota"/>
</dbReference>
<evidence type="ECO:0000313" key="5">
    <source>
        <dbReference type="WBParaSite" id="Csp11.Scaffold629.g15204.t1"/>
    </source>
</evidence>
<dbReference type="InterPro" id="IPR001810">
    <property type="entry name" value="F-box_dom"/>
</dbReference>
<evidence type="ECO:0000256" key="1">
    <source>
        <dbReference type="SAM" id="MobiDB-lite"/>
    </source>
</evidence>
<dbReference type="Pfam" id="PF00646">
    <property type="entry name" value="F-box"/>
    <property type="match status" value="1"/>
</dbReference>
<feature type="domain" description="F-box" evidence="2">
    <location>
        <begin position="104"/>
        <end position="138"/>
    </location>
</feature>
<dbReference type="AlphaFoldDB" id="A0A1I7U602"/>
<dbReference type="InterPro" id="IPR038946">
    <property type="entry name" value="FBXO47"/>
</dbReference>
<evidence type="ECO:0000259" key="2">
    <source>
        <dbReference type="Pfam" id="PF00646"/>
    </source>
</evidence>
<reference evidence="5" key="1">
    <citation type="submission" date="2016-11" db="UniProtKB">
        <authorList>
            <consortium name="WormBaseParasite"/>
        </authorList>
    </citation>
    <scope>IDENTIFICATION</scope>
</reference>
<protein>
    <submittedName>
        <fullName evidence="5">F-box domain-containing protein</fullName>
    </submittedName>
</protein>
<accession>A0A1I7U602</accession>
<dbReference type="WBParaSite" id="Csp11.Scaffold629.g15204.t1">
    <property type="protein sequence ID" value="Csp11.Scaffold629.g15204.t1"/>
    <property type="gene ID" value="Csp11.Scaffold629.g15204"/>
</dbReference>
<dbReference type="Pfam" id="PF24467">
    <property type="entry name" value="ARM_FBXO47"/>
    <property type="match status" value="1"/>
</dbReference>
<evidence type="ECO:0000313" key="4">
    <source>
        <dbReference type="Proteomes" id="UP000095282"/>
    </source>
</evidence>
<evidence type="ECO:0000259" key="3">
    <source>
        <dbReference type="Pfam" id="PF24467"/>
    </source>
</evidence>
<dbReference type="PANTHER" id="PTHR34098:SF1">
    <property type="entry name" value="F-BOX ONLY PROTEIN 47"/>
    <property type="match status" value="1"/>
</dbReference>
<dbReference type="STRING" id="1561998.A0A1I7U602"/>